<dbReference type="GO" id="GO:0043139">
    <property type="term" value="F:5'-3' DNA helicase activity"/>
    <property type="evidence" value="ECO:0007669"/>
    <property type="project" value="TreeGrafter"/>
</dbReference>
<evidence type="ECO:0000256" key="3">
    <source>
        <dbReference type="ARBA" id="ARBA00012551"/>
    </source>
</evidence>
<dbReference type="SUPFAM" id="SSF52540">
    <property type="entry name" value="P-loop containing nucleoside triphosphate hydrolases"/>
    <property type="match status" value="1"/>
</dbReference>
<feature type="domain" description="AAA+ ATPase" evidence="9">
    <location>
        <begin position="197"/>
        <end position="426"/>
    </location>
</feature>
<keyword evidence="8" id="KW-0067">ATP-binding</keyword>
<comment type="subcellular location">
    <subcellularLocation>
        <location evidence="1">Cytoplasm</location>
    </subcellularLocation>
</comment>
<dbReference type="Pfam" id="PF13086">
    <property type="entry name" value="AAA_11"/>
    <property type="match status" value="1"/>
</dbReference>
<evidence type="ECO:0000256" key="1">
    <source>
        <dbReference type="ARBA" id="ARBA00004496"/>
    </source>
</evidence>
<dbReference type="Proteomes" id="UP000678679">
    <property type="component" value="Chromosome 1"/>
</dbReference>
<dbReference type="PANTHER" id="PTHR43788:SF8">
    <property type="entry name" value="DNA-BINDING PROTEIN SMUBP-2"/>
    <property type="match status" value="1"/>
</dbReference>
<gene>
    <name evidence="10" type="ORF">KMW28_12050</name>
</gene>
<dbReference type="GO" id="GO:0016787">
    <property type="term" value="F:hydrolase activity"/>
    <property type="evidence" value="ECO:0007669"/>
    <property type="project" value="UniProtKB-KW"/>
</dbReference>
<dbReference type="InterPro" id="IPR047187">
    <property type="entry name" value="SF1_C_Upf1"/>
</dbReference>
<dbReference type="InterPro" id="IPR048761">
    <property type="entry name" value="SMUBP-2_HCS1_1B"/>
</dbReference>
<dbReference type="GO" id="GO:0005737">
    <property type="term" value="C:cytoplasm"/>
    <property type="evidence" value="ECO:0007669"/>
    <property type="project" value="UniProtKB-SubCell"/>
</dbReference>
<dbReference type="Gene3D" id="2.40.30.270">
    <property type="match status" value="1"/>
</dbReference>
<dbReference type="CDD" id="cd18808">
    <property type="entry name" value="SF1_C_Upf1"/>
    <property type="match status" value="1"/>
</dbReference>
<dbReference type="GO" id="GO:0005524">
    <property type="term" value="F:ATP binding"/>
    <property type="evidence" value="ECO:0007669"/>
    <property type="project" value="UniProtKB-KW"/>
</dbReference>
<dbReference type="RefSeq" id="WP_169663206.1">
    <property type="nucleotide sequence ID" value="NZ_CP076132.1"/>
</dbReference>
<reference evidence="10 11" key="1">
    <citation type="submission" date="2021-05" db="EMBL/GenBank/DDBJ databases">
        <title>Comparative genomic studies on the polysaccharide-degrading batcterial strains of the Flammeovirga genus.</title>
        <authorList>
            <person name="Zewei F."/>
            <person name="Zheng Z."/>
            <person name="Yu L."/>
            <person name="Ruyue G."/>
            <person name="Yanhong M."/>
            <person name="Yuanyuan C."/>
            <person name="Jingyan G."/>
            <person name="Wenjun H."/>
        </authorList>
    </citation>
    <scope>NUCLEOTIDE SEQUENCE [LARGE SCALE GENOMIC DNA]</scope>
    <source>
        <strain evidence="10 11">NBRC:100898</strain>
    </source>
</reference>
<dbReference type="EMBL" id="CP076132">
    <property type="protein sequence ID" value="QWG00385.1"/>
    <property type="molecule type" value="Genomic_DNA"/>
</dbReference>
<dbReference type="FunFam" id="3.40.50.300:FF:000326">
    <property type="entry name" value="P-loop containing nucleoside triphosphate hydrolase"/>
    <property type="match status" value="1"/>
</dbReference>
<dbReference type="InterPro" id="IPR027417">
    <property type="entry name" value="P-loop_NTPase"/>
</dbReference>
<keyword evidence="4" id="KW-0963">Cytoplasm</keyword>
<dbReference type="InterPro" id="IPR041679">
    <property type="entry name" value="DNA2/NAM7-like_C"/>
</dbReference>
<dbReference type="Pfam" id="PF13087">
    <property type="entry name" value="AAA_12"/>
    <property type="match status" value="1"/>
</dbReference>
<comment type="similarity">
    <text evidence="2">Belongs to the DNA2/NAM7 helicase family.</text>
</comment>
<proteinExistence type="inferred from homology"/>
<evidence type="ECO:0000256" key="2">
    <source>
        <dbReference type="ARBA" id="ARBA00007913"/>
    </source>
</evidence>
<dbReference type="EC" id="3.6.4.12" evidence="3"/>
<dbReference type="Gene3D" id="3.40.50.300">
    <property type="entry name" value="P-loop containing nucleotide triphosphate hydrolases"/>
    <property type="match status" value="2"/>
</dbReference>
<name>A0AAX1MYR0_9BACT</name>
<dbReference type="KEGG" id="fya:KMW28_12050"/>
<dbReference type="PANTHER" id="PTHR43788">
    <property type="entry name" value="DNA2/NAM7 HELICASE FAMILY MEMBER"/>
    <property type="match status" value="1"/>
</dbReference>
<evidence type="ECO:0000256" key="5">
    <source>
        <dbReference type="ARBA" id="ARBA00022741"/>
    </source>
</evidence>
<evidence type="ECO:0000256" key="7">
    <source>
        <dbReference type="ARBA" id="ARBA00022806"/>
    </source>
</evidence>
<evidence type="ECO:0000256" key="4">
    <source>
        <dbReference type="ARBA" id="ARBA00022490"/>
    </source>
</evidence>
<protein>
    <recommendedName>
        <fullName evidence="3">DNA helicase</fullName>
        <ecNumber evidence="3">3.6.4.12</ecNumber>
    </recommendedName>
</protein>
<keyword evidence="11" id="KW-1185">Reference proteome</keyword>
<accession>A0AAX1MYR0</accession>
<dbReference type="Pfam" id="PF21138">
    <property type="entry name" value="SMUBP-2_HCS1_1B"/>
    <property type="match status" value="1"/>
</dbReference>
<dbReference type="AlphaFoldDB" id="A0AAX1MYR0"/>
<keyword evidence="6" id="KW-0378">Hydrolase</keyword>
<dbReference type="InterPro" id="IPR050534">
    <property type="entry name" value="Coronavir_polyprotein_1ab"/>
</dbReference>
<dbReference type="SMART" id="SM00382">
    <property type="entry name" value="AAA"/>
    <property type="match status" value="1"/>
</dbReference>
<evidence type="ECO:0000256" key="6">
    <source>
        <dbReference type="ARBA" id="ARBA00022801"/>
    </source>
</evidence>
<sequence>MDIKEHFKLQIDLLETERKEDLEQYKKLMSDTSIEERKKKGVCWFPIKLENVTYDSGDRIVIKISRDSATSQSHSFSTGKSISLFSQSGNNHEAKDNAKAVVNFVKDNELTMTLNQDDEPEWLHDGKLGVQLLFDESSYKEMDRALNICMSSEDKELNKMKKIILGNESPSTSKIYPFQLPQLNDSQNDALMHVLAADQIGVIHGPPGTGKTTTLVECVHQELKKKQQILVCAPSNAAVDLLTEKLSEKGINVVRLGHPARVDEKILNQTLDVKIKKHQRYKELKAIKQQETLHRDAARKFKRNFGPDQRRERKALYQEANQLRKEIRSLSEYISKDVIDNAQVISCTLVGSTTPMLRGRRFEVAYIDEAGQALEAACWIPILKSNKIIFAGDHQQLPPTIKSIQAAKKGLEYTLFERIIDHKNVDKMLKTQYRMHKDIMAFSSKYFYDNQLDAFSTNAEWKMFDDDQPMEFIDTAGTGYEEKVNPESLSTYNIEEANLLILHLKNYLIQLQEAPNNIGIITPYSAQVKVLRRALYQSDISDEIKEVININTVDSFQGQEREIIYISMVRSNPDGEIGFLANARRMNVAMTRAQKKLVMIGDSATITRNKYYAEMFDFVNEIGAYRSAFEFIY</sequence>
<evidence type="ECO:0000313" key="10">
    <source>
        <dbReference type="EMBL" id="QWG00385.1"/>
    </source>
</evidence>
<dbReference type="InterPro" id="IPR041677">
    <property type="entry name" value="DNA2/NAM7_AAA_11"/>
</dbReference>
<keyword evidence="5" id="KW-0547">Nucleotide-binding</keyword>
<organism evidence="10 11">
    <name type="scientific">Flammeovirga yaeyamensis</name>
    <dbReference type="NCBI Taxonomy" id="367791"/>
    <lineage>
        <taxon>Bacteria</taxon>
        <taxon>Pseudomonadati</taxon>
        <taxon>Bacteroidota</taxon>
        <taxon>Cytophagia</taxon>
        <taxon>Cytophagales</taxon>
        <taxon>Flammeovirgaceae</taxon>
        <taxon>Flammeovirga</taxon>
    </lineage>
</organism>
<evidence type="ECO:0000256" key="8">
    <source>
        <dbReference type="ARBA" id="ARBA00022840"/>
    </source>
</evidence>
<dbReference type="InterPro" id="IPR003593">
    <property type="entry name" value="AAA+_ATPase"/>
</dbReference>
<evidence type="ECO:0000259" key="9">
    <source>
        <dbReference type="SMART" id="SM00382"/>
    </source>
</evidence>
<keyword evidence="7" id="KW-0347">Helicase</keyword>
<dbReference type="GO" id="GO:0003723">
    <property type="term" value="F:RNA binding"/>
    <property type="evidence" value="ECO:0007669"/>
    <property type="project" value="InterPro"/>
</dbReference>
<dbReference type="GO" id="GO:0005694">
    <property type="term" value="C:chromosome"/>
    <property type="evidence" value="ECO:0007669"/>
    <property type="project" value="UniProtKB-ARBA"/>
</dbReference>
<evidence type="ECO:0000313" key="11">
    <source>
        <dbReference type="Proteomes" id="UP000678679"/>
    </source>
</evidence>